<reference evidence="2" key="3">
    <citation type="journal article" date="2013" name="Nucleic Acids Res.">
        <title>The genome of Anopheles darlingi, the main neotropical malaria vector.</title>
        <authorList>
            <person name="Marinotti O."/>
            <person name="Cerqueira G.C."/>
            <person name="de Almeida L.G."/>
            <person name="Ferro M.I."/>
            <person name="Loreto E.L."/>
            <person name="Zaha A."/>
            <person name="Teixeira S.M."/>
            <person name="Wespiser A.R."/>
            <person name="Almeida E Silva A."/>
            <person name="Schlindwein A.D."/>
            <person name="Pacheco A.C."/>
            <person name="Silva A.L."/>
            <person name="Graveley B.R."/>
            <person name="Walenz B.P."/>
            <person name="Lima Bde A."/>
            <person name="Ribeiro C.A."/>
            <person name="Nunes-Silva C.G."/>
            <person name="de Carvalho C.R."/>
            <person name="Soares C.M."/>
            <person name="de Menezes C.B."/>
            <person name="Matiolli C."/>
            <person name="Caffrey D."/>
            <person name="Araujo D.A."/>
            <person name="de Oliveira D.M."/>
            <person name="Golenbock D."/>
            <person name="Grisard E.C."/>
            <person name="Fantinatti-Garboggini F."/>
            <person name="de Carvalho F.M."/>
            <person name="Barcellos F.G."/>
            <person name="Prosdocimi F."/>
            <person name="May G."/>
            <person name="Azevedo Junior G.M."/>
            <person name="Guimaraes G.M."/>
            <person name="Goldman G.H."/>
            <person name="Padilha I.Q."/>
            <person name="Batista Jda S."/>
            <person name="Ferro J.A."/>
            <person name="Ribeiro J.M."/>
            <person name="Fietto J.L."/>
            <person name="Dabbas K.M."/>
            <person name="Cerdeira L."/>
            <person name="Agnez-Lima L.F."/>
            <person name="Brocchi M."/>
            <person name="de Carvalho M.O."/>
            <person name="Teixeira Mde M."/>
            <person name="Diniz Maia Mde M."/>
            <person name="Goldman M.H."/>
            <person name="Cruz Schneider M.P."/>
            <person name="Felipe M.S."/>
            <person name="Hungria M."/>
            <person name="Nicolas M.F."/>
            <person name="Pereira M."/>
            <person name="Montes M.A."/>
            <person name="Cantao M.E."/>
            <person name="Vincentz M."/>
            <person name="Rafael M.S."/>
            <person name="Silverman N."/>
            <person name="Stoco P.H."/>
            <person name="Souza R.C."/>
            <person name="Vicentini R."/>
            <person name="Gazzinelli R.T."/>
            <person name="Neves Rde O."/>
            <person name="Silva R."/>
            <person name="Astolfi-Filho S."/>
            <person name="Maciel T.E."/>
            <person name="Urmenyi T.P."/>
            <person name="Tadei W.P."/>
            <person name="Camargo E.P."/>
            <person name="de Vasconcelos A.T."/>
        </authorList>
    </citation>
    <scope>NUCLEOTIDE SEQUENCE</scope>
</reference>
<dbReference type="eggNOG" id="ENOG502T8PP">
    <property type="taxonomic scope" value="Eukaryota"/>
</dbReference>
<proteinExistence type="predicted"/>
<reference evidence="3" key="4">
    <citation type="submission" date="2015-06" db="UniProtKB">
        <authorList>
            <consortium name="EnsemblMetazoa"/>
        </authorList>
    </citation>
    <scope>IDENTIFICATION</scope>
</reference>
<evidence type="ECO:0000313" key="3">
    <source>
        <dbReference type="EnsemblMetazoa" id="ADAC003728-PA"/>
    </source>
</evidence>
<dbReference type="AlphaFoldDB" id="W5JNQ8"/>
<feature type="chain" id="PRO_5010155727" description="Secreted protein" evidence="1">
    <location>
        <begin position="20"/>
        <end position="163"/>
    </location>
</feature>
<name>W5JNQ8_ANODA</name>
<dbReference type="VEuPathDB" id="VectorBase:ADAC003728"/>
<organism evidence="2">
    <name type="scientific">Anopheles darlingi</name>
    <name type="common">Mosquito</name>
    <dbReference type="NCBI Taxonomy" id="43151"/>
    <lineage>
        <taxon>Eukaryota</taxon>
        <taxon>Metazoa</taxon>
        <taxon>Ecdysozoa</taxon>
        <taxon>Arthropoda</taxon>
        <taxon>Hexapoda</taxon>
        <taxon>Insecta</taxon>
        <taxon>Pterygota</taxon>
        <taxon>Neoptera</taxon>
        <taxon>Endopterygota</taxon>
        <taxon>Diptera</taxon>
        <taxon>Nematocera</taxon>
        <taxon>Culicoidea</taxon>
        <taxon>Culicidae</taxon>
        <taxon>Anophelinae</taxon>
        <taxon>Anopheles</taxon>
    </lineage>
</organism>
<dbReference type="EnsemblMetazoa" id="ADAC003728-RA">
    <property type="protein sequence ID" value="ADAC003728-PA"/>
    <property type="gene ID" value="ADAC003728"/>
</dbReference>
<evidence type="ECO:0000313" key="4">
    <source>
        <dbReference type="Proteomes" id="UP000000673"/>
    </source>
</evidence>
<evidence type="ECO:0000256" key="1">
    <source>
        <dbReference type="SAM" id="SignalP"/>
    </source>
</evidence>
<sequence length="163" mass="17555">MKTPGAALVLVALVLVAAASPIHELEKRAAAGQPNDAMTKLAEKGKELAFGVIEKLKDSEVGRKMMVKILGAIAGGRAKRAISMDAAITNLHTAHYQKLELHKTLKNDATNSVSPSSCPIQQNELNWIESASIAVQQILLHMNKIVNGQKLGYNMPKPLHVYA</sequence>
<accession>W5JNQ8</accession>
<dbReference type="EMBL" id="ADMH02000978">
    <property type="protein sequence ID" value="ETN64530.1"/>
    <property type="molecule type" value="Genomic_DNA"/>
</dbReference>
<feature type="signal peptide" evidence="1">
    <location>
        <begin position="1"/>
        <end position="19"/>
    </location>
</feature>
<evidence type="ECO:0008006" key="5">
    <source>
        <dbReference type="Google" id="ProtNLM"/>
    </source>
</evidence>
<gene>
    <name evidence="2" type="ORF">AND_003728</name>
</gene>
<reference evidence="2" key="2">
    <citation type="submission" date="2010-05" db="EMBL/GenBank/DDBJ databases">
        <authorList>
            <person name="Almeida L.G."/>
            <person name="Nicolas M.F."/>
            <person name="Souza R.C."/>
            <person name="Vasconcelos A.T.R."/>
        </authorList>
    </citation>
    <scope>NUCLEOTIDE SEQUENCE</scope>
</reference>
<reference evidence="2 4" key="1">
    <citation type="journal article" date="2010" name="BMC Genomics">
        <title>Combination of measures distinguishes pre-miRNAs from other stem-loops in the genome of the newly sequenced Anopheles darlingi.</title>
        <authorList>
            <person name="Mendes N.D."/>
            <person name="Freitas A.T."/>
            <person name="Vasconcelos A.T."/>
            <person name="Sagot M.F."/>
        </authorList>
    </citation>
    <scope>NUCLEOTIDE SEQUENCE</scope>
</reference>
<keyword evidence="4" id="KW-1185">Reference proteome</keyword>
<dbReference type="HOGENOM" id="CLU_1628417_0_0_1"/>
<dbReference type="Proteomes" id="UP000000673">
    <property type="component" value="Unassembled WGS sequence"/>
</dbReference>
<keyword evidence="1" id="KW-0732">Signal</keyword>
<dbReference type="OMA" id="MEHPYAN"/>
<evidence type="ECO:0000313" key="2">
    <source>
        <dbReference type="EMBL" id="ETN64530.1"/>
    </source>
</evidence>
<protein>
    <recommendedName>
        <fullName evidence="5">Secreted protein</fullName>
    </recommendedName>
</protein>